<evidence type="ECO:0000313" key="2">
    <source>
        <dbReference type="Proteomes" id="UP000460718"/>
    </source>
</evidence>
<dbReference type="EMBL" id="QXFW01000080">
    <property type="protein sequence ID" value="KAE9026271.1"/>
    <property type="molecule type" value="Genomic_DNA"/>
</dbReference>
<organism evidence="1 2">
    <name type="scientific">Phytophthora fragariae</name>
    <dbReference type="NCBI Taxonomy" id="53985"/>
    <lineage>
        <taxon>Eukaryota</taxon>
        <taxon>Sar</taxon>
        <taxon>Stramenopiles</taxon>
        <taxon>Oomycota</taxon>
        <taxon>Peronosporomycetes</taxon>
        <taxon>Peronosporales</taxon>
        <taxon>Peronosporaceae</taxon>
        <taxon>Phytophthora</taxon>
    </lineage>
</organism>
<comment type="caution">
    <text evidence="1">The sequence shown here is derived from an EMBL/GenBank/DDBJ whole genome shotgun (WGS) entry which is preliminary data.</text>
</comment>
<accession>A0A6A3M2G4</accession>
<protein>
    <recommendedName>
        <fullName evidence="3">Tc1-like transposase DDE domain-containing protein</fullName>
    </recommendedName>
</protein>
<reference evidence="1 2" key="1">
    <citation type="submission" date="2018-09" db="EMBL/GenBank/DDBJ databases">
        <title>Genomic investigation of the strawberry pathogen Phytophthora fragariae indicates pathogenicity is determined by transcriptional variation in three key races.</title>
        <authorList>
            <person name="Adams T.M."/>
            <person name="Armitage A.D."/>
            <person name="Sobczyk M.K."/>
            <person name="Bates H.J."/>
            <person name="Dunwell J.M."/>
            <person name="Nellist C.F."/>
            <person name="Harrison R.J."/>
        </authorList>
    </citation>
    <scope>NUCLEOTIDE SEQUENCE [LARGE SCALE GENOMIC DNA]</scope>
    <source>
        <strain evidence="1 2">SCRP245</strain>
    </source>
</reference>
<dbReference type="Proteomes" id="UP000460718">
    <property type="component" value="Unassembled WGS sequence"/>
</dbReference>
<dbReference type="AlphaFoldDB" id="A0A6A3M2G4"/>
<evidence type="ECO:0008006" key="3">
    <source>
        <dbReference type="Google" id="ProtNLM"/>
    </source>
</evidence>
<name>A0A6A3M2G4_9STRA</name>
<gene>
    <name evidence="1" type="ORF">PF011_g2635</name>
</gene>
<sequence length="121" mass="13767">MRRSYSGLTAKDSSSSRILHTARTSTRALVDYVEENCLLTLEQLKTTVRIEPATCNGEVNIKKRKQFAEDLLKYSREGAFIVYYDETNYNLHCKHTQGRALKGKRAIVKLSPSKGKSLQIQ</sequence>
<proteinExistence type="predicted"/>
<evidence type="ECO:0000313" key="1">
    <source>
        <dbReference type="EMBL" id="KAE9026271.1"/>
    </source>
</evidence>